<dbReference type="EMBL" id="SOCP01000007">
    <property type="protein sequence ID" value="TDV49910.1"/>
    <property type="molecule type" value="Genomic_DNA"/>
</dbReference>
<keyword evidence="9" id="KW-1185">Reference proteome</keyword>
<keyword evidence="4" id="KW-0274">FAD</keyword>
<dbReference type="OrthoDB" id="8677713at2"/>
<dbReference type="InterPro" id="IPR036250">
    <property type="entry name" value="AcylCo_DH-like_C"/>
</dbReference>
<dbReference type="GO" id="GO:0003995">
    <property type="term" value="F:acyl-CoA dehydrogenase activity"/>
    <property type="evidence" value="ECO:0007669"/>
    <property type="project" value="TreeGrafter"/>
</dbReference>
<dbReference type="PANTHER" id="PTHR43884:SF20">
    <property type="entry name" value="ACYL-COA DEHYDROGENASE FADE28"/>
    <property type="match status" value="1"/>
</dbReference>
<protein>
    <submittedName>
        <fullName evidence="8">Alkylation response protein AidB-like acyl-CoA dehydrogenase</fullName>
    </submittedName>
</protein>
<dbReference type="Proteomes" id="UP000294927">
    <property type="component" value="Unassembled WGS sequence"/>
</dbReference>
<evidence type="ECO:0000313" key="9">
    <source>
        <dbReference type="Proteomes" id="UP000294927"/>
    </source>
</evidence>
<accession>A0A4R7VKB3</accession>
<dbReference type="InterPro" id="IPR013786">
    <property type="entry name" value="AcylCoA_DH/ox_N"/>
</dbReference>
<dbReference type="PANTHER" id="PTHR43884">
    <property type="entry name" value="ACYL-COA DEHYDROGENASE"/>
    <property type="match status" value="1"/>
</dbReference>
<dbReference type="GO" id="GO:0050660">
    <property type="term" value="F:flavin adenine dinucleotide binding"/>
    <property type="evidence" value="ECO:0007669"/>
    <property type="project" value="InterPro"/>
</dbReference>
<evidence type="ECO:0000259" key="6">
    <source>
        <dbReference type="Pfam" id="PF00441"/>
    </source>
</evidence>
<dbReference type="SUPFAM" id="SSF56645">
    <property type="entry name" value="Acyl-CoA dehydrogenase NM domain-like"/>
    <property type="match status" value="1"/>
</dbReference>
<dbReference type="Gene3D" id="1.10.540.10">
    <property type="entry name" value="Acyl-CoA dehydrogenase/oxidase, N-terminal domain"/>
    <property type="match status" value="1"/>
</dbReference>
<proteinExistence type="inferred from homology"/>
<dbReference type="Pfam" id="PF02771">
    <property type="entry name" value="Acyl-CoA_dh_N"/>
    <property type="match status" value="1"/>
</dbReference>
<evidence type="ECO:0000256" key="5">
    <source>
        <dbReference type="ARBA" id="ARBA00023002"/>
    </source>
</evidence>
<evidence type="ECO:0000256" key="3">
    <source>
        <dbReference type="ARBA" id="ARBA00022630"/>
    </source>
</evidence>
<sequence>MTGFAAVHDELRAVARNLLAKPTRVDRKLLAETGWLGLEVPEALGGAGATFAETAVVLDELGRTAAPSAYLGAGVLGVGTLTALTPNADRDALLRDTASGALLPAVALVPDANTAAPNEPPFRLERGMLLHGSATFVPDAADADRLLVLARDHDGVPVVVDVPPSAPGLVRERQPVLDATRRLATVTATGVRLREDARWRFADDPDTAVRGLFARAATAVACDSLGMSEAMLAATVGYVGVREQFGRPVGSFQAVQHACADMLVRVSVARRLVTAAVAAGVTGEAPEVAAAMAKSYTCETAVAVAGKAMQLHGGIGYTWECGLHVHLKRATLNRALFGSPAAHRARLAERYRPTR</sequence>
<reference evidence="8 9" key="1">
    <citation type="submission" date="2019-03" db="EMBL/GenBank/DDBJ databases">
        <title>Genomic Encyclopedia of Archaeal and Bacterial Type Strains, Phase II (KMG-II): from individual species to whole genera.</title>
        <authorList>
            <person name="Goeker M."/>
        </authorList>
    </citation>
    <scope>NUCLEOTIDE SEQUENCE [LARGE SCALE GENOMIC DNA]</scope>
    <source>
        <strain evidence="8 9">DSM 45499</strain>
    </source>
</reference>
<name>A0A4R7VKB3_9PSEU</name>
<feature type="domain" description="Acyl-CoA dehydrogenase/oxidase N-terminal" evidence="7">
    <location>
        <begin position="27"/>
        <end position="100"/>
    </location>
</feature>
<dbReference type="RefSeq" id="WP_133904587.1">
    <property type="nucleotide sequence ID" value="NZ_SOCP01000007.1"/>
</dbReference>
<evidence type="ECO:0000256" key="4">
    <source>
        <dbReference type="ARBA" id="ARBA00022827"/>
    </source>
</evidence>
<organism evidence="8 9">
    <name type="scientific">Actinophytocola oryzae</name>
    <dbReference type="NCBI Taxonomy" id="502181"/>
    <lineage>
        <taxon>Bacteria</taxon>
        <taxon>Bacillati</taxon>
        <taxon>Actinomycetota</taxon>
        <taxon>Actinomycetes</taxon>
        <taxon>Pseudonocardiales</taxon>
        <taxon>Pseudonocardiaceae</taxon>
    </lineage>
</organism>
<dbReference type="AlphaFoldDB" id="A0A4R7VKB3"/>
<evidence type="ECO:0000259" key="7">
    <source>
        <dbReference type="Pfam" id="PF02771"/>
    </source>
</evidence>
<gene>
    <name evidence="8" type="ORF">CLV71_107258</name>
</gene>
<dbReference type="InterPro" id="IPR037069">
    <property type="entry name" value="AcylCoA_DH/ox_N_sf"/>
</dbReference>
<dbReference type="SUPFAM" id="SSF47203">
    <property type="entry name" value="Acyl-CoA dehydrogenase C-terminal domain-like"/>
    <property type="match status" value="1"/>
</dbReference>
<dbReference type="InterPro" id="IPR009075">
    <property type="entry name" value="AcylCo_DH/oxidase_C"/>
</dbReference>
<evidence type="ECO:0000313" key="8">
    <source>
        <dbReference type="EMBL" id="TDV49910.1"/>
    </source>
</evidence>
<evidence type="ECO:0000256" key="1">
    <source>
        <dbReference type="ARBA" id="ARBA00001974"/>
    </source>
</evidence>
<evidence type="ECO:0000256" key="2">
    <source>
        <dbReference type="ARBA" id="ARBA00009347"/>
    </source>
</evidence>
<feature type="domain" description="Acyl-CoA dehydrogenase/oxidase C-terminal" evidence="6">
    <location>
        <begin position="211"/>
        <end position="350"/>
    </location>
</feature>
<comment type="caution">
    <text evidence="8">The sequence shown here is derived from an EMBL/GenBank/DDBJ whole genome shotgun (WGS) entry which is preliminary data.</text>
</comment>
<dbReference type="Gene3D" id="2.40.110.10">
    <property type="entry name" value="Butyryl-CoA Dehydrogenase, subunit A, domain 2"/>
    <property type="match status" value="1"/>
</dbReference>
<dbReference type="Gene3D" id="1.20.140.10">
    <property type="entry name" value="Butyryl-CoA Dehydrogenase, subunit A, domain 3"/>
    <property type="match status" value="1"/>
</dbReference>
<keyword evidence="5" id="KW-0560">Oxidoreductase</keyword>
<dbReference type="InterPro" id="IPR009100">
    <property type="entry name" value="AcylCoA_DH/oxidase_NM_dom_sf"/>
</dbReference>
<comment type="similarity">
    <text evidence="2">Belongs to the acyl-CoA dehydrogenase family.</text>
</comment>
<comment type="cofactor">
    <cofactor evidence="1">
        <name>FAD</name>
        <dbReference type="ChEBI" id="CHEBI:57692"/>
    </cofactor>
</comment>
<dbReference type="InterPro" id="IPR046373">
    <property type="entry name" value="Acyl-CoA_Oxase/DH_mid-dom_sf"/>
</dbReference>
<keyword evidence="3" id="KW-0285">Flavoprotein</keyword>
<dbReference type="Pfam" id="PF00441">
    <property type="entry name" value="Acyl-CoA_dh_1"/>
    <property type="match status" value="1"/>
</dbReference>